<dbReference type="Pfam" id="PF03572">
    <property type="entry name" value="Peptidase_S41"/>
    <property type="match status" value="1"/>
</dbReference>
<dbReference type="RefSeq" id="WP_130305679.1">
    <property type="nucleotide sequence ID" value="NZ_SHKN01000001.1"/>
</dbReference>
<feature type="domain" description="Tail specific protease" evidence="1">
    <location>
        <begin position="202"/>
        <end position="424"/>
    </location>
</feature>
<evidence type="ECO:0000313" key="2">
    <source>
        <dbReference type="EMBL" id="RZT95742.1"/>
    </source>
</evidence>
<dbReference type="AlphaFoldDB" id="A0A4Q7VI04"/>
<dbReference type="GO" id="GO:0008236">
    <property type="term" value="F:serine-type peptidase activity"/>
    <property type="evidence" value="ECO:0007669"/>
    <property type="project" value="InterPro"/>
</dbReference>
<reference evidence="2 3" key="1">
    <citation type="submission" date="2019-02" db="EMBL/GenBank/DDBJ databases">
        <title>Genomic Encyclopedia of Type Strains, Phase IV (KMG-IV): sequencing the most valuable type-strain genomes for metagenomic binning, comparative biology and taxonomic classification.</title>
        <authorList>
            <person name="Goeker M."/>
        </authorList>
    </citation>
    <scope>NUCLEOTIDE SEQUENCE [LARGE SCALE GENOMIC DNA]</scope>
    <source>
        <strain evidence="2 3">DSM 28825</strain>
    </source>
</reference>
<dbReference type="PANTHER" id="PTHR32060:SF22">
    <property type="entry name" value="CARBOXYL-TERMINAL-PROCESSING PEPTIDASE 3, CHLOROPLASTIC"/>
    <property type="match status" value="1"/>
</dbReference>
<dbReference type="Gene3D" id="3.90.226.10">
    <property type="entry name" value="2-enoyl-CoA Hydratase, Chain A, domain 1"/>
    <property type="match status" value="1"/>
</dbReference>
<dbReference type="PANTHER" id="PTHR32060">
    <property type="entry name" value="TAIL-SPECIFIC PROTEASE"/>
    <property type="match status" value="1"/>
</dbReference>
<organism evidence="2 3">
    <name type="scientific">Ancylomarina subtilis</name>
    <dbReference type="NCBI Taxonomy" id="1639035"/>
    <lineage>
        <taxon>Bacteria</taxon>
        <taxon>Pseudomonadati</taxon>
        <taxon>Bacteroidota</taxon>
        <taxon>Bacteroidia</taxon>
        <taxon>Marinilabiliales</taxon>
        <taxon>Marinifilaceae</taxon>
        <taxon>Ancylomarina</taxon>
    </lineage>
</organism>
<dbReference type="InterPro" id="IPR029045">
    <property type="entry name" value="ClpP/crotonase-like_dom_sf"/>
</dbReference>
<evidence type="ECO:0000313" key="3">
    <source>
        <dbReference type="Proteomes" id="UP000293562"/>
    </source>
</evidence>
<protein>
    <submittedName>
        <fullName evidence="2">C-terminal processing protease CtpA/Prc</fullName>
    </submittedName>
</protein>
<proteinExistence type="predicted"/>
<dbReference type="Proteomes" id="UP000293562">
    <property type="component" value="Unassembled WGS sequence"/>
</dbReference>
<keyword evidence="3" id="KW-1185">Reference proteome</keyword>
<comment type="caution">
    <text evidence="2">The sequence shown here is derived from an EMBL/GenBank/DDBJ whole genome shotgun (WGS) entry which is preliminary data.</text>
</comment>
<gene>
    <name evidence="2" type="ORF">EV201_0367</name>
</gene>
<dbReference type="GO" id="GO:0006508">
    <property type="term" value="P:proteolysis"/>
    <property type="evidence" value="ECO:0007669"/>
    <property type="project" value="UniProtKB-KW"/>
</dbReference>
<dbReference type="EMBL" id="SHKN01000001">
    <property type="protein sequence ID" value="RZT95742.1"/>
    <property type="molecule type" value="Genomic_DNA"/>
</dbReference>
<name>A0A4Q7VI04_9BACT</name>
<dbReference type="SUPFAM" id="SSF52096">
    <property type="entry name" value="ClpP/crotonase"/>
    <property type="match status" value="1"/>
</dbReference>
<accession>A0A4Q7VI04</accession>
<keyword evidence="2" id="KW-0645">Protease</keyword>
<keyword evidence="2" id="KW-0378">Hydrolase</keyword>
<dbReference type="OrthoDB" id="5480566at2"/>
<evidence type="ECO:0000259" key="1">
    <source>
        <dbReference type="SMART" id="SM00245"/>
    </source>
</evidence>
<dbReference type="InterPro" id="IPR005151">
    <property type="entry name" value="Tail-specific_protease"/>
</dbReference>
<dbReference type="SMART" id="SM00245">
    <property type="entry name" value="TSPc"/>
    <property type="match status" value="1"/>
</dbReference>
<sequence length="450" mass="51211">MQKLHLSLILIFLAGTLFGQKNFSAKEIQEDIDFFQKTLVEVHPNPFKTLSETSFNHQLELVINQLNYPCSQKDFYLMFSPIVAKLGDAHTGVYYYPQNILLFPLELKKVQNRIIISCNFTDNKSIQPGTELVAINDISTIEIIDSLTNYESGEVRSLREDFLLSSDFPYLLYTVYGFKDTFKLTLRVKDEVFTSTTKINGLLSDSLDVKKESLAKQPFSMFINENMNLALLTINTFEYGYLDEFKMFLKNSIHKIKGKSISNLIIDIRENDGGSSSLGDELLRYISDKEFCQESKEILKVSQSYLNQNDSKLKDRIGSIKTTITGLNHLIKPYPCNKRFSGQVYILIGPHTFSAGSEFAVAVKDYGLGIFIGEETGGRATSFGEMQGFFLPNTRLRFGISCKKFFRPNQTDDGKGVMPDFYVPRNFEDLCHNIDTVLNFTKNLILDNGQ</sequence>
<dbReference type="GO" id="GO:0004175">
    <property type="term" value="F:endopeptidase activity"/>
    <property type="evidence" value="ECO:0007669"/>
    <property type="project" value="TreeGrafter"/>
</dbReference>